<reference evidence="1" key="1">
    <citation type="submission" date="2023-01" db="EMBL/GenBank/DDBJ databases">
        <authorList>
            <person name="Van Ghelder C."/>
            <person name="Rancurel C."/>
        </authorList>
    </citation>
    <scope>NUCLEOTIDE SEQUENCE</scope>
    <source>
        <strain evidence="1">CNCM I-4278</strain>
    </source>
</reference>
<dbReference type="EMBL" id="CAOQHR010000004">
    <property type="protein sequence ID" value="CAI6333585.1"/>
    <property type="molecule type" value="Genomic_DNA"/>
</dbReference>
<protein>
    <submittedName>
        <fullName evidence="1">Uncharacterized protein</fullName>
    </submittedName>
</protein>
<comment type="caution">
    <text evidence="1">The sequence shown here is derived from an EMBL/GenBank/DDBJ whole genome shotgun (WGS) entry which is preliminary data.</text>
</comment>
<dbReference type="Proteomes" id="UP001152607">
    <property type="component" value="Unassembled WGS sequence"/>
</dbReference>
<organism evidence="1 2">
    <name type="scientific">Periconia digitata</name>
    <dbReference type="NCBI Taxonomy" id="1303443"/>
    <lineage>
        <taxon>Eukaryota</taxon>
        <taxon>Fungi</taxon>
        <taxon>Dikarya</taxon>
        <taxon>Ascomycota</taxon>
        <taxon>Pezizomycotina</taxon>
        <taxon>Dothideomycetes</taxon>
        <taxon>Pleosporomycetidae</taxon>
        <taxon>Pleosporales</taxon>
        <taxon>Massarineae</taxon>
        <taxon>Periconiaceae</taxon>
        <taxon>Periconia</taxon>
    </lineage>
</organism>
<dbReference type="AlphaFoldDB" id="A0A9W4UCV1"/>
<gene>
    <name evidence="1" type="ORF">PDIGIT_LOCUS6632</name>
</gene>
<proteinExistence type="predicted"/>
<evidence type="ECO:0000313" key="1">
    <source>
        <dbReference type="EMBL" id="CAI6333585.1"/>
    </source>
</evidence>
<name>A0A9W4UCV1_9PLEO</name>
<evidence type="ECO:0000313" key="2">
    <source>
        <dbReference type="Proteomes" id="UP001152607"/>
    </source>
</evidence>
<sequence>MSVFSPPPPGISCTCVVPCGEPLSFFFFERLIRTKVSKGPFLLQRAHLWMTGRWTPSQVTGLESRCLSSVQAMKHMPKGRTAGLGSANPL</sequence>
<accession>A0A9W4UCV1</accession>
<keyword evidence="2" id="KW-1185">Reference proteome</keyword>